<keyword evidence="2" id="KW-0539">Nucleus</keyword>
<dbReference type="SUPFAM" id="SSF47095">
    <property type="entry name" value="HMG-box"/>
    <property type="match status" value="1"/>
</dbReference>
<feature type="DNA-binding region" description="HMG box" evidence="2">
    <location>
        <begin position="1"/>
        <end position="64"/>
    </location>
</feature>
<feature type="compositionally biased region" description="Gly residues" evidence="3">
    <location>
        <begin position="192"/>
        <end position="209"/>
    </location>
</feature>
<dbReference type="Proteomes" id="UP000239649">
    <property type="component" value="Unassembled WGS sequence"/>
</dbReference>
<feature type="domain" description="HMG box" evidence="4">
    <location>
        <begin position="1"/>
        <end position="64"/>
    </location>
</feature>
<dbReference type="SUPFAM" id="SSF47113">
    <property type="entry name" value="Histone-fold"/>
    <property type="match status" value="1"/>
</dbReference>
<protein>
    <submittedName>
        <fullName evidence="5">Tryptophan-tRNA ligase</fullName>
    </submittedName>
</protein>
<accession>A0A2P6VRR1</accession>
<evidence type="ECO:0000313" key="5">
    <source>
        <dbReference type="EMBL" id="PSC76788.1"/>
    </source>
</evidence>
<name>A0A2P6VRR1_9CHLO</name>
<feature type="region of interest" description="Disordered" evidence="3">
    <location>
        <begin position="189"/>
        <end position="228"/>
    </location>
</feature>
<gene>
    <name evidence="5" type="primary">g208</name>
    <name evidence="5" type="ORF">C2E20_0208</name>
</gene>
<dbReference type="InterPro" id="IPR050342">
    <property type="entry name" value="HMGB"/>
</dbReference>
<dbReference type="InterPro" id="IPR009072">
    <property type="entry name" value="Histone-fold"/>
</dbReference>
<evidence type="ECO:0000256" key="1">
    <source>
        <dbReference type="ARBA" id="ARBA00023125"/>
    </source>
</evidence>
<keyword evidence="1 2" id="KW-0238">DNA-binding</keyword>
<reference evidence="5 6" key="1">
    <citation type="journal article" date="2018" name="Plant J.">
        <title>Genome sequences of Chlorella sorokiniana UTEX 1602 and Micractinium conductrix SAG 241.80: implications to maltose excretion by a green alga.</title>
        <authorList>
            <person name="Arriola M.B."/>
            <person name="Velmurugan N."/>
            <person name="Zhang Y."/>
            <person name="Plunkett M.H."/>
            <person name="Hondzo H."/>
            <person name="Barney B.M."/>
        </authorList>
    </citation>
    <scope>NUCLEOTIDE SEQUENCE [LARGE SCALE GENOMIC DNA]</scope>
    <source>
        <strain evidence="5 6">SAG 241.80</strain>
    </source>
</reference>
<dbReference type="GO" id="GO:0016874">
    <property type="term" value="F:ligase activity"/>
    <property type="evidence" value="ECO:0007669"/>
    <property type="project" value="UniProtKB-KW"/>
</dbReference>
<keyword evidence="6" id="KW-1185">Reference proteome</keyword>
<evidence type="ECO:0000313" key="6">
    <source>
        <dbReference type="Proteomes" id="UP000239649"/>
    </source>
</evidence>
<dbReference type="GO" id="GO:0005634">
    <property type="term" value="C:nucleus"/>
    <property type="evidence" value="ECO:0007669"/>
    <property type="project" value="UniProtKB-UniRule"/>
</dbReference>
<proteinExistence type="predicted"/>
<dbReference type="InterPro" id="IPR003958">
    <property type="entry name" value="CBFA_NFYB_domain"/>
</dbReference>
<dbReference type="PROSITE" id="PS50118">
    <property type="entry name" value="HMG_BOX_2"/>
    <property type="match status" value="1"/>
</dbReference>
<feature type="region of interest" description="Disordered" evidence="3">
    <location>
        <begin position="66"/>
        <end position="111"/>
    </location>
</feature>
<sequence length="257" mass="25940">MGRGPTAYFLFSDENRASAKAELEAAGSKLGVAQVAKLVGQRWGALSDEEKQKYKERAAALQVEAAAAAAEATAEQQQQSPGGDGAAGDDAAAGGGKAAPPPPPFGLPTGSVKRIITLDSEVQRVSADAVRAIAKAAELFVGALAVKSMEHAAADKRKNFKFADVEHVAGRDRRLQDMGLREVLHNQAAAPAGGGGANENGGDGAGGDAPGETAKKQTKRQKKDEAAAANTRSIASFFAAAPAAAAAAAAEPSAVEA</sequence>
<dbReference type="Pfam" id="PF00505">
    <property type="entry name" value="HMG_box"/>
    <property type="match status" value="1"/>
</dbReference>
<dbReference type="OrthoDB" id="547080at2759"/>
<dbReference type="Pfam" id="PF00808">
    <property type="entry name" value="CBFD_NFYB_HMF"/>
    <property type="match status" value="1"/>
</dbReference>
<evidence type="ECO:0000256" key="2">
    <source>
        <dbReference type="PROSITE-ProRule" id="PRU00267"/>
    </source>
</evidence>
<feature type="compositionally biased region" description="Low complexity" evidence="3">
    <location>
        <begin position="66"/>
        <end position="81"/>
    </location>
</feature>
<dbReference type="EMBL" id="LHPF02000001">
    <property type="protein sequence ID" value="PSC76788.1"/>
    <property type="molecule type" value="Genomic_DNA"/>
</dbReference>
<dbReference type="CDD" id="cd00084">
    <property type="entry name" value="HMG-box_SF"/>
    <property type="match status" value="1"/>
</dbReference>
<keyword evidence="5" id="KW-0436">Ligase</keyword>
<dbReference type="PANTHER" id="PTHR48112:SF22">
    <property type="entry name" value="MITOCHONDRIAL TRANSCRIPTION FACTOR A, ISOFORM B"/>
    <property type="match status" value="1"/>
</dbReference>
<dbReference type="GO" id="GO:0003677">
    <property type="term" value="F:DNA binding"/>
    <property type="evidence" value="ECO:0007669"/>
    <property type="project" value="UniProtKB-UniRule"/>
</dbReference>
<dbReference type="Gene3D" id="1.10.30.10">
    <property type="entry name" value="High mobility group box domain"/>
    <property type="match status" value="1"/>
</dbReference>
<evidence type="ECO:0000259" key="4">
    <source>
        <dbReference type="PROSITE" id="PS50118"/>
    </source>
</evidence>
<evidence type="ECO:0000256" key="3">
    <source>
        <dbReference type="SAM" id="MobiDB-lite"/>
    </source>
</evidence>
<dbReference type="Gene3D" id="1.10.20.10">
    <property type="entry name" value="Histone, subunit A"/>
    <property type="match status" value="1"/>
</dbReference>
<dbReference type="STRING" id="554055.A0A2P6VRR1"/>
<dbReference type="SMART" id="SM00398">
    <property type="entry name" value="HMG"/>
    <property type="match status" value="1"/>
</dbReference>
<dbReference type="AlphaFoldDB" id="A0A2P6VRR1"/>
<comment type="caution">
    <text evidence="5">The sequence shown here is derived from an EMBL/GenBank/DDBJ whole genome shotgun (WGS) entry which is preliminary data.</text>
</comment>
<dbReference type="GO" id="GO:0046982">
    <property type="term" value="F:protein heterodimerization activity"/>
    <property type="evidence" value="ECO:0007669"/>
    <property type="project" value="InterPro"/>
</dbReference>
<dbReference type="InterPro" id="IPR009071">
    <property type="entry name" value="HMG_box_dom"/>
</dbReference>
<organism evidence="5 6">
    <name type="scientific">Micractinium conductrix</name>
    <dbReference type="NCBI Taxonomy" id="554055"/>
    <lineage>
        <taxon>Eukaryota</taxon>
        <taxon>Viridiplantae</taxon>
        <taxon>Chlorophyta</taxon>
        <taxon>core chlorophytes</taxon>
        <taxon>Trebouxiophyceae</taxon>
        <taxon>Chlorellales</taxon>
        <taxon>Chlorellaceae</taxon>
        <taxon>Chlorella clade</taxon>
        <taxon>Micractinium</taxon>
    </lineage>
</organism>
<dbReference type="PANTHER" id="PTHR48112">
    <property type="entry name" value="HIGH MOBILITY GROUP PROTEIN DSP1"/>
    <property type="match status" value="1"/>
</dbReference>
<dbReference type="CDD" id="cd22929">
    <property type="entry name" value="HFD_POLE4-like"/>
    <property type="match status" value="1"/>
</dbReference>
<dbReference type="InterPro" id="IPR036910">
    <property type="entry name" value="HMG_box_dom_sf"/>
</dbReference>